<evidence type="ECO:0000256" key="5">
    <source>
        <dbReference type="ARBA" id="ARBA00022723"/>
    </source>
</evidence>
<dbReference type="InterPro" id="IPR000262">
    <property type="entry name" value="FMN-dep_DH"/>
</dbReference>
<comment type="caution">
    <text evidence="13">The sequence shown here is derived from an EMBL/GenBank/DDBJ whole genome shotgun (WGS) entry which is preliminary data.</text>
</comment>
<reference evidence="14" key="1">
    <citation type="journal article" date="2019" name="Int. J. Syst. Evol. Microbiol.">
        <title>The Global Catalogue of Microorganisms (GCM) 10K type strain sequencing project: providing services to taxonomists for standard genome sequencing and annotation.</title>
        <authorList>
            <consortium name="The Broad Institute Genomics Platform"/>
            <consortium name="The Broad Institute Genome Sequencing Center for Infectious Disease"/>
            <person name="Wu L."/>
            <person name="Ma J."/>
        </authorList>
    </citation>
    <scope>NUCLEOTIDE SEQUENCE [LARGE SCALE GENOMIC DNA]</scope>
    <source>
        <strain evidence="14">KCTC 33576</strain>
    </source>
</reference>
<accession>A0ABW5XH91</accession>
<dbReference type="CDD" id="cd02811">
    <property type="entry name" value="IDI-2_FMN"/>
    <property type="match status" value="1"/>
</dbReference>
<feature type="binding site" evidence="11">
    <location>
        <begin position="17"/>
        <end position="18"/>
    </location>
    <ligand>
        <name>substrate</name>
    </ligand>
</feature>
<dbReference type="InterPro" id="IPR011179">
    <property type="entry name" value="IPdP_isomerase"/>
</dbReference>
<feature type="binding site" evidence="11">
    <location>
        <position position="221"/>
    </location>
    <ligand>
        <name>FMN</name>
        <dbReference type="ChEBI" id="CHEBI:58210"/>
    </ligand>
</feature>
<evidence type="ECO:0000256" key="10">
    <source>
        <dbReference type="ARBA" id="ARBA00025810"/>
    </source>
</evidence>
<organism evidence="13 14">
    <name type="scientific">Populibacterium corticicola</name>
    <dbReference type="NCBI Taxonomy" id="1812826"/>
    <lineage>
        <taxon>Bacteria</taxon>
        <taxon>Bacillati</taxon>
        <taxon>Actinomycetota</taxon>
        <taxon>Actinomycetes</taxon>
        <taxon>Micrococcales</taxon>
        <taxon>Jonesiaceae</taxon>
        <taxon>Populibacterium</taxon>
    </lineage>
</organism>
<keyword evidence="5 11" id="KW-0479">Metal-binding</keyword>
<feature type="binding site" evidence="11">
    <location>
        <position position="134"/>
    </location>
    <ligand>
        <name>FMN</name>
        <dbReference type="ChEBI" id="CHEBI:58210"/>
    </ligand>
</feature>
<keyword evidence="4 11" id="KW-0288">FMN</keyword>
<feature type="binding site" evidence="11">
    <location>
        <position position="196"/>
    </location>
    <ligand>
        <name>FMN</name>
        <dbReference type="ChEBI" id="CHEBI:58210"/>
    </ligand>
</feature>
<proteinExistence type="inferred from homology"/>
<keyword evidence="9 11" id="KW-0413">Isomerase</keyword>
<dbReference type="NCBIfam" id="TIGR02151">
    <property type="entry name" value="IPP_isom_2"/>
    <property type="match status" value="1"/>
</dbReference>
<evidence type="ECO:0000256" key="2">
    <source>
        <dbReference type="ARBA" id="ARBA00022490"/>
    </source>
</evidence>
<evidence type="ECO:0000256" key="4">
    <source>
        <dbReference type="ARBA" id="ARBA00022643"/>
    </source>
</evidence>
<dbReference type="PIRSF" id="PIRSF003314">
    <property type="entry name" value="IPP_isomerase"/>
    <property type="match status" value="1"/>
</dbReference>
<keyword evidence="3 11" id="KW-0285">Flavoprotein</keyword>
<sequence>MTSDPHTNDRVAQSVARKDDHIRLALEQRRGPASSNDFDYVEPVHHALDGIDIDEVTLDVDVDGWVWPAPIYINGMTGGTDNAERANRALAIAARENGMPIASGSLSIALDAPETAPSFRVIREENPNGLVFANLGAGRSPDDAARAIDLLEANALQLHLNAVQETIMREGSRGFSTWLRDVERIVEAAEVPVIIKEVGFGLSGRVLRQLRDLGVRIADVSGAGGTSFARIEDERSGGGYAYMHHYGQSAVNCLLDAPADFPAVLASGGVRSPLDVIRALALGARAVGVAGPFLVAAMDGDEETAVNETQRWLTQTRQLLALLGAHTPAAATGIDVLLRGRVREFSELRGIDPAAFARRTYN</sequence>
<keyword evidence="14" id="KW-1185">Reference proteome</keyword>
<comment type="subcellular location">
    <subcellularLocation>
        <location evidence="11">Cytoplasm</location>
    </subcellularLocation>
</comment>
<comment type="cofactor">
    <cofactor evidence="1 11">
        <name>FMN</name>
        <dbReference type="ChEBI" id="CHEBI:58210"/>
    </cofactor>
</comment>
<evidence type="ECO:0000256" key="6">
    <source>
        <dbReference type="ARBA" id="ARBA00022842"/>
    </source>
</evidence>
<comment type="function">
    <text evidence="11">Involved in the biosynthesis of isoprenoids. Catalyzes the 1,3-allylic rearrangement of the homoallylic substrate isopentenyl (IPP) to its allylic isomer, dimethylallyl diphosphate (DMAPP).</text>
</comment>
<protein>
    <recommendedName>
        <fullName evidence="11">Isopentenyl-diphosphate delta-isomerase</fullName>
        <shortName evidence="11">IPP isomerase</shortName>
        <ecNumber evidence="11">5.3.3.2</ecNumber>
    </recommendedName>
    <alternativeName>
        <fullName evidence="11">Isopentenyl diphosphate:dimethylallyl diphosphate isomerase</fullName>
    </alternativeName>
    <alternativeName>
        <fullName evidence="11">Isopentenyl pyrophosphate isomerase</fullName>
    </alternativeName>
    <alternativeName>
        <fullName evidence="11">Type 2 isopentenyl diphosphate isomerase</fullName>
        <shortName evidence="11">IDI-2</shortName>
    </alternativeName>
</protein>
<dbReference type="Pfam" id="PF01070">
    <property type="entry name" value="FMN_dh"/>
    <property type="match status" value="1"/>
</dbReference>
<evidence type="ECO:0000313" key="13">
    <source>
        <dbReference type="EMBL" id="MFD2841002.1"/>
    </source>
</evidence>
<evidence type="ECO:0000256" key="7">
    <source>
        <dbReference type="ARBA" id="ARBA00022857"/>
    </source>
</evidence>
<feature type="binding site" evidence="11">
    <location>
        <begin position="75"/>
        <end position="77"/>
    </location>
    <ligand>
        <name>FMN</name>
        <dbReference type="ChEBI" id="CHEBI:58210"/>
    </ligand>
</feature>
<gene>
    <name evidence="11 13" type="primary">fni</name>
    <name evidence="13" type="ORF">ACFSYH_10525</name>
</gene>
<feature type="binding site" evidence="11">
    <location>
        <begin position="269"/>
        <end position="271"/>
    </location>
    <ligand>
        <name>FMN</name>
        <dbReference type="ChEBI" id="CHEBI:58210"/>
    </ligand>
</feature>
<evidence type="ECO:0000313" key="14">
    <source>
        <dbReference type="Proteomes" id="UP001597391"/>
    </source>
</evidence>
<feature type="binding site" evidence="11">
    <location>
        <begin position="290"/>
        <end position="291"/>
    </location>
    <ligand>
        <name>FMN</name>
        <dbReference type="ChEBI" id="CHEBI:58210"/>
    </ligand>
</feature>
<dbReference type="EC" id="5.3.3.2" evidence="11"/>
<dbReference type="Proteomes" id="UP001597391">
    <property type="component" value="Unassembled WGS sequence"/>
</dbReference>
<feature type="binding site" evidence="11">
    <location>
        <position position="165"/>
    </location>
    <ligand>
        <name>Mg(2+)</name>
        <dbReference type="ChEBI" id="CHEBI:18420"/>
    </ligand>
</feature>
<comment type="subunit">
    <text evidence="10 11">Homooctamer. Dimer of tetramers.</text>
</comment>
<dbReference type="GO" id="GO:0004452">
    <property type="term" value="F:isopentenyl-diphosphate delta-isomerase activity"/>
    <property type="evidence" value="ECO:0007669"/>
    <property type="project" value="UniProtKB-EC"/>
</dbReference>
<keyword evidence="6 11" id="KW-0460">Magnesium</keyword>
<dbReference type="InterPro" id="IPR013785">
    <property type="entry name" value="Aldolase_TIM"/>
</dbReference>
<dbReference type="PANTHER" id="PTHR43665:SF1">
    <property type="entry name" value="ISOPENTENYL-DIPHOSPHATE DELTA-ISOMERASE"/>
    <property type="match status" value="1"/>
</dbReference>
<comment type="cofactor">
    <cofactor evidence="11">
        <name>NADPH</name>
        <dbReference type="ChEBI" id="CHEBI:57783"/>
    </cofactor>
</comment>
<dbReference type="Gene3D" id="3.20.20.70">
    <property type="entry name" value="Aldolase class I"/>
    <property type="match status" value="1"/>
</dbReference>
<comment type="cofactor">
    <cofactor evidence="11">
        <name>Mg(2+)</name>
        <dbReference type="ChEBI" id="CHEBI:18420"/>
    </cofactor>
</comment>
<dbReference type="SUPFAM" id="SSF51395">
    <property type="entry name" value="FMN-linked oxidoreductases"/>
    <property type="match status" value="1"/>
</dbReference>
<comment type="caution">
    <text evidence="11">Lacks conserved residue(s) required for the propagation of feature annotation.</text>
</comment>
<feature type="binding site" evidence="11">
    <location>
        <position position="226"/>
    </location>
    <ligand>
        <name>FMN</name>
        <dbReference type="ChEBI" id="CHEBI:58210"/>
    </ligand>
</feature>
<feature type="binding site" evidence="11">
    <location>
        <position position="105"/>
    </location>
    <ligand>
        <name>FMN</name>
        <dbReference type="ChEBI" id="CHEBI:58210"/>
    </ligand>
</feature>
<keyword evidence="2 11" id="KW-0963">Cytoplasm</keyword>
<comment type="catalytic activity">
    <reaction evidence="11">
        <text>isopentenyl diphosphate = dimethylallyl diphosphate</text>
        <dbReference type="Rhea" id="RHEA:23284"/>
        <dbReference type="ChEBI" id="CHEBI:57623"/>
        <dbReference type="ChEBI" id="CHEBI:128769"/>
        <dbReference type="EC" id="5.3.3.2"/>
    </reaction>
</comment>
<evidence type="ECO:0000256" key="9">
    <source>
        <dbReference type="ARBA" id="ARBA00023235"/>
    </source>
</evidence>
<keyword evidence="7 11" id="KW-0521">NADP</keyword>
<evidence type="ECO:0000259" key="12">
    <source>
        <dbReference type="Pfam" id="PF01070"/>
    </source>
</evidence>
<dbReference type="EMBL" id="JBHUOP010000004">
    <property type="protein sequence ID" value="MFD2841002.1"/>
    <property type="molecule type" value="Genomic_DNA"/>
</dbReference>
<name>A0ABW5XH91_9MICO</name>
<evidence type="ECO:0000256" key="8">
    <source>
        <dbReference type="ARBA" id="ARBA00023229"/>
    </source>
</evidence>
<dbReference type="HAMAP" id="MF_00354">
    <property type="entry name" value="Idi_2"/>
    <property type="match status" value="1"/>
</dbReference>
<keyword evidence="8 11" id="KW-0414">Isoprene biosynthesis</keyword>
<feature type="domain" description="FMN-dependent dehydrogenase" evidence="12">
    <location>
        <begin position="166"/>
        <end position="330"/>
    </location>
</feature>
<dbReference type="RefSeq" id="WP_377466928.1">
    <property type="nucleotide sequence ID" value="NZ_JBHUOP010000004.1"/>
</dbReference>
<evidence type="ECO:0000256" key="3">
    <source>
        <dbReference type="ARBA" id="ARBA00022630"/>
    </source>
</evidence>
<dbReference type="PANTHER" id="PTHR43665">
    <property type="entry name" value="ISOPENTENYL-DIPHOSPHATE DELTA-ISOMERASE"/>
    <property type="match status" value="1"/>
</dbReference>
<feature type="binding site" evidence="11">
    <location>
        <position position="164"/>
    </location>
    <ligand>
        <name>substrate</name>
    </ligand>
</feature>
<evidence type="ECO:0000256" key="11">
    <source>
        <dbReference type="HAMAP-Rule" id="MF_00354"/>
    </source>
</evidence>
<evidence type="ECO:0000256" key="1">
    <source>
        <dbReference type="ARBA" id="ARBA00001917"/>
    </source>
</evidence>
<comment type="similarity">
    <text evidence="11">Belongs to the IPP isomerase type 2 family.</text>
</comment>